<reference evidence="2" key="1">
    <citation type="journal article" date="2005" name="Nature">
        <title>The map-based sequence of the rice genome.</title>
        <authorList>
            <consortium name="International rice genome sequencing project (IRGSP)"/>
            <person name="Matsumoto T."/>
            <person name="Wu J."/>
            <person name="Kanamori H."/>
            <person name="Katayose Y."/>
            <person name="Fujisawa M."/>
            <person name="Namiki N."/>
            <person name="Mizuno H."/>
            <person name="Yamamoto K."/>
            <person name="Antonio B.A."/>
            <person name="Baba T."/>
            <person name="Sakata K."/>
            <person name="Nagamura Y."/>
            <person name="Aoki H."/>
            <person name="Arikawa K."/>
            <person name="Arita K."/>
            <person name="Bito T."/>
            <person name="Chiden Y."/>
            <person name="Fujitsuka N."/>
            <person name="Fukunaka R."/>
            <person name="Hamada M."/>
            <person name="Harada C."/>
            <person name="Hayashi A."/>
            <person name="Hijishita S."/>
            <person name="Honda M."/>
            <person name="Hosokawa S."/>
            <person name="Ichikawa Y."/>
            <person name="Idonuma A."/>
            <person name="Iijima M."/>
            <person name="Ikeda M."/>
            <person name="Ikeno M."/>
            <person name="Ito K."/>
            <person name="Ito S."/>
            <person name="Ito T."/>
            <person name="Ito Y."/>
            <person name="Ito Y."/>
            <person name="Iwabuchi A."/>
            <person name="Kamiya K."/>
            <person name="Karasawa W."/>
            <person name="Kurita K."/>
            <person name="Katagiri S."/>
            <person name="Kikuta A."/>
            <person name="Kobayashi H."/>
            <person name="Kobayashi N."/>
            <person name="Machita K."/>
            <person name="Maehara T."/>
            <person name="Masukawa M."/>
            <person name="Mizubayashi T."/>
            <person name="Mukai Y."/>
            <person name="Nagasaki H."/>
            <person name="Nagata Y."/>
            <person name="Naito S."/>
            <person name="Nakashima M."/>
            <person name="Nakama Y."/>
            <person name="Nakamichi Y."/>
            <person name="Nakamura M."/>
            <person name="Meguro A."/>
            <person name="Negishi M."/>
            <person name="Ohta I."/>
            <person name="Ohta T."/>
            <person name="Okamoto M."/>
            <person name="Ono N."/>
            <person name="Saji S."/>
            <person name="Sakaguchi M."/>
            <person name="Sakai K."/>
            <person name="Shibata M."/>
            <person name="Shimokawa T."/>
            <person name="Song J."/>
            <person name="Takazaki Y."/>
            <person name="Terasawa K."/>
            <person name="Tsugane M."/>
            <person name="Tsuji K."/>
            <person name="Ueda S."/>
            <person name="Waki K."/>
            <person name="Yamagata H."/>
            <person name="Yamamoto M."/>
            <person name="Yamamoto S."/>
            <person name="Yamane H."/>
            <person name="Yoshiki S."/>
            <person name="Yoshihara R."/>
            <person name="Yukawa K."/>
            <person name="Zhong H."/>
            <person name="Yano M."/>
            <person name="Yuan Q."/>
            <person name="Ouyang S."/>
            <person name="Liu J."/>
            <person name="Jones K.M."/>
            <person name="Gansberger K."/>
            <person name="Moffat K."/>
            <person name="Hill J."/>
            <person name="Bera J."/>
            <person name="Fadrosh D."/>
            <person name="Jin S."/>
            <person name="Johri S."/>
            <person name="Kim M."/>
            <person name="Overton L."/>
            <person name="Reardon M."/>
            <person name="Tsitrin T."/>
            <person name="Vuong H."/>
            <person name="Weaver B."/>
            <person name="Ciecko A."/>
            <person name="Tallon L."/>
            <person name="Jackson J."/>
            <person name="Pai G."/>
            <person name="Aken S.V."/>
            <person name="Utterback T."/>
            <person name="Reidmuller S."/>
            <person name="Feldblyum T."/>
            <person name="Hsiao J."/>
            <person name="Zismann V."/>
            <person name="Iobst S."/>
            <person name="de Vazeille A.R."/>
            <person name="Buell C.R."/>
            <person name="Ying K."/>
            <person name="Li Y."/>
            <person name="Lu T."/>
            <person name="Huang Y."/>
            <person name="Zhao Q."/>
            <person name="Feng Q."/>
            <person name="Zhang L."/>
            <person name="Zhu J."/>
            <person name="Weng Q."/>
            <person name="Mu J."/>
            <person name="Lu Y."/>
            <person name="Fan D."/>
            <person name="Liu Y."/>
            <person name="Guan J."/>
            <person name="Zhang Y."/>
            <person name="Yu S."/>
            <person name="Liu X."/>
            <person name="Zhang Y."/>
            <person name="Hong G."/>
            <person name="Han B."/>
            <person name="Choisne N."/>
            <person name="Demange N."/>
            <person name="Orjeda G."/>
            <person name="Samain S."/>
            <person name="Cattolico L."/>
            <person name="Pelletier E."/>
            <person name="Couloux A."/>
            <person name="Segurens B."/>
            <person name="Wincker P."/>
            <person name="D'Hont A."/>
            <person name="Scarpelli C."/>
            <person name="Weissenbach J."/>
            <person name="Salanoubat M."/>
            <person name="Quetier F."/>
            <person name="Yu Y."/>
            <person name="Kim H.R."/>
            <person name="Rambo T."/>
            <person name="Currie J."/>
            <person name="Collura K."/>
            <person name="Luo M."/>
            <person name="Yang T."/>
            <person name="Ammiraju J.S.S."/>
            <person name="Engler F."/>
            <person name="Soderlund C."/>
            <person name="Wing R.A."/>
            <person name="Palmer L.E."/>
            <person name="de la Bastide M."/>
            <person name="Spiegel L."/>
            <person name="Nascimento L."/>
            <person name="Zutavern T."/>
            <person name="O'Shaughnessy A."/>
            <person name="Dike S."/>
            <person name="Dedhia N."/>
            <person name="Preston R."/>
            <person name="Balija V."/>
            <person name="McCombie W.R."/>
            <person name="Chow T."/>
            <person name="Chen H."/>
            <person name="Chung M."/>
            <person name="Chen C."/>
            <person name="Shaw J."/>
            <person name="Wu H."/>
            <person name="Hsiao K."/>
            <person name="Chao Y."/>
            <person name="Chu M."/>
            <person name="Cheng C."/>
            <person name="Hour A."/>
            <person name="Lee P."/>
            <person name="Lin S."/>
            <person name="Lin Y."/>
            <person name="Liou J."/>
            <person name="Liu S."/>
            <person name="Hsing Y."/>
            <person name="Raghuvanshi S."/>
            <person name="Mohanty A."/>
            <person name="Bharti A.K."/>
            <person name="Gaur A."/>
            <person name="Gupta V."/>
            <person name="Kumar D."/>
            <person name="Ravi V."/>
            <person name="Vij S."/>
            <person name="Kapur A."/>
            <person name="Khurana P."/>
            <person name="Khurana P."/>
            <person name="Khurana J.P."/>
            <person name="Tyagi A.K."/>
            <person name="Gaikwad K."/>
            <person name="Singh A."/>
            <person name="Dalal V."/>
            <person name="Srivastava S."/>
            <person name="Dixit A."/>
            <person name="Pal A.K."/>
            <person name="Ghazi I.A."/>
            <person name="Yadav M."/>
            <person name="Pandit A."/>
            <person name="Bhargava A."/>
            <person name="Sureshbabu K."/>
            <person name="Batra K."/>
            <person name="Sharma T.R."/>
            <person name="Mohapatra T."/>
            <person name="Singh N.K."/>
            <person name="Messing J."/>
            <person name="Nelson A.B."/>
            <person name="Fuks G."/>
            <person name="Kavchok S."/>
            <person name="Keizer G."/>
            <person name="Linton E."/>
            <person name="Llaca V."/>
            <person name="Song R."/>
            <person name="Tanyolac B."/>
            <person name="Young S."/>
            <person name="Ho-Il K."/>
            <person name="Hahn J.H."/>
            <person name="Sangsakoo G."/>
            <person name="Vanavichit A."/>
            <person name="de Mattos Luiz.A.T."/>
            <person name="Zimmer P.D."/>
            <person name="Malone G."/>
            <person name="Dellagostin O."/>
            <person name="de Oliveira A.C."/>
            <person name="Bevan M."/>
            <person name="Bancroft I."/>
            <person name="Minx P."/>
            <person name="Cordum H."/>
            <person name="Wilson R."/>
            <person name="Cheng Z."/>
            <person name="Jin W."/>
            <person name="Jiang J."/>
            <person name="Leong S.A."/>
            <person name="Iwama H."/>
            <person name="Gojobori T."/>
            <person name="Itoh T."/>
            <person name="Niimura Y."/>
            <person name="Fujii Y."/>
            <person name="Habara T."/>
            <person name="Sakai H."/>
            <person name="Sato Y."/>
            <person name="Wilson G."/>
            <person name="Kumar K."/>
            <person name="McCouch S."/>
            <person name="Juretic N."/>
            <person name="Hoen D."/>
            <person name="Wright S."/>
            <person name="Bruskiewich R."/>
            <person name="Bureau T."/>
            <person name="Miyao A."/>
            <person name="Hirochika H."/>
            <person name="Nishikawa T."/>
            <person name="Kadowaki K."/>
            <person name="Sugiura M."/>
            <person name="Burr B."/>
            <person name="Sasaki T."/>
        </authorList>
    </citation>
    <scope>NUCLEOTIDE SEQUENCE [LARGE SCALE GENOMIC DNA]</scope>
    <source>
        <strain evidence="2">cv. Nipponbare</strain>
    </source>
</reference>
<dbReference type="EMBL" id="AP005260">
    <property type="protein sequence ID" value="BAC84222.1"/>
    <property type="molecule type" value="Genomic_DNA"/>
</dbReference>
<reference evidence="2" key="2">
    <citation type="journal article" date="2008" name="Nucleic Acids Res.">
        <title>The rice annotation project database (RAP-DB): 2008 update.</title>
        <authorList>
            <consortium name="The rice annotation project (RAP)"/>
        </authorList>
    </citation>
    <scope>GENOME REANNOTATION</scope>
    <source>
        <strain evidence="2">cv. Nipponbare</strain>
    </source>
</reference>
<gene>
    <name evidence="1" type="primary">P0557D09.14</name>
</gene>
<evidence type="ECO:0000313" key="2">
    <source>
        <dbReference type="Proteomes" id="UP000000763"/>
    </source>
</evidence>
<evidence type="ECO:0000313" key="1">
    <source>
        <dbReference type="EMBL" id="BAC84222.1"/>
    </source>
</evidence>
<name>Q6Z362_ORYSJ</name>
<accession>Q6Z362</accession>
<dbReference type="AlphaFoldDB" id="Q6Z362"/>
<organism evidence="1 2">
    <name type="scientific">Oryza sativa subsp. japonica</name>
    <name type="common">Rice</name>
    <dbReference type="NCBI Taxonomy" id="39947"/>
    <lineage>
        <taxon>Eukaryota</taxon>
        <taxon>Viridiplantae</taxon>
        <taxon>Streptophyta</taxon>
        <taxon>Embryophyta</taxon>
        <taxon>Tracheophyta</taxon>
        <taxon>Spermatophyta</taxon>
        <taxon>Magnoliopsida</taxon>
        <taxon>Liliopsida</taxon>
        <taxon>Poales</taxon>
        <taxon>Poaceae</taxon>
        <taxon>BOP clade</taxon>
        <taxon>Oryzoideae</taxon>
        <taxon>Oryzeae</taxon>
        <taxon>Oryzinae</taxon>
        <taxon>Oryza</taxon>
        <taxon>Oryza sativa</taxon>
    </lineage>
</organism>
<protein>
    <submittedName>
        <fullName evidence="1">Uncharacterized protein</fullName>
    </submittedName>
</protein>
<sequence length="165" mass="18000">MHPDGPKLHAIASESQAGQVPVRTDGMCLMTYNGGTTNPPDQATVDIQYNLTEHIGQTQEWQQTADAQFTNINNMIQQQHDDLQAEDHGEAAVGERAMREEMGRPAASAHGEEGGRVSRRGREADVDGYHYLGLYAGDEKWAADGDSLVRELGRGGFSKYQEGIG</sequence>
<dbReference type="Proteomes" id="UP000000763">
    <property type="component" value="Chromosome 7"/>
</dbReference>
<proteinExistence type="predicted"/>